<keyword evidence="2" id="KW-1185">Reference proteome</keyword>
<dbReference type="EMBL" id="WJBH02000001">
    <property type="protein sequence ID" value="KAI9565263.1"/>
    <property type="molecule type" value="Genomic_DNA"/>
</dbReference>
<comment type="caution">
    <text evidence="1">The sequence shown here is derived from an EMBL/GenBank/DDBJ whole genome shotgun (WGS) entry which is preliminary data.</text>
</comment>
<proteinExistence type="predicted"/>
<reference evidence="1 2" key="1">
    <citation type="submission" date="2022-05" db="EMBL/GenBank/DDBJ databases">
        <title>A multi-omics perspective on studying reproductive biology in Daphnia sinensis.</title>
        <authorList>
            <person name="Jia J."/>
        </authorList>
    </citation>
    <scope>NUCLEOTIDE SEQUENCE [LARGE SCALE GENOMIC DNA]</scope>
    <source>
        <strain evidence="1 2">WSL</strain>
    </source>
</reference>
<name>A0AAD5LWB3_9CRUS</name>
<gene>
    <name evidence="1" type="ORF">GHT06_009048</name>
</gene>
<accession>A0AAD5LWB3</accession>
<evidence type="ECO:0000313" key="1">
    <source>
        <dbReference type="EMBL" id="KAI9565263.1"/>
    </source>
</evidence>
<dbReference type="AlphaFoldDB" id="A0AAD5LWB3"/>
<evidence type="ECO:0000313" key="2">
    <source>
        <dbReference type="Proteomes" id="UP000820818"/>
    </source>
</evidence>
<protein>
    <submittedName>
        <fullName evidence="1">Uncharacterized protein</fullName>
    </submittedName>
</protein>
<organism evidence="1 2">
    <name type="scientific">Daphnia sinensis</name>
    <dbReference type="NCBI Taxonomy" id="1820382"/>
    <lineage>
        <taxon>Eukaryota</taxon>
        <taxon>Metazoa</taxon>
        <taxon>Ecdysozoa</taxon>
        <taxon>Arthropoda</taxon>
        <taxon>Crustacea</taxon>
        <taxon>Branchiopoda</taxon>
        <taxon>Diplostraca</taxon>
        <taxon>Cladocera</taxon>
        <taxon>Anomopoda</taxon>
        <taxon>Daphniidae</taxon>
        <taxon>Daphnia</taxon>
        <taxon>Daphnia similis group</taxon>
    </lineage>
</organism>
<dbReference type="Proteomes" id="UP000820818">
    <property type="component" value="Linkage Group LG1"/>
</dbReference>
<sequence>MSLTSDKRTNGKWTIGYPMDVLWTMCAKRNSSNNQYSMAFIESEPRRQAIWKVATKSYMKLIKFRINLEIQIAKNNVNRRLYDAGIL</sequence>